<comment type="caution">
    <text evidence="2">The sequence shown here is derived from an EMBL/GenBank/DDBJ whole genome shotgun (WGS) entry which is preliminary data.</text>
</comment>
<name>A0A9N9PGL8_9GLOM</name>
<feature type="coiled-coil region" evidence="1">
    <location>
        <begin position="12"/>
        <end position="41"/>
    </location>
</feature>
<keyword evidence="1" id="KW-0175">Coiled coil</keyword>
<evidence type="ECO:0000313" key="3">
    <source>
        <dbReference type="Proteomes" id="UP000789405"/>
    </source>
</evidence>
<keyword evidence="3" id="KW-1185">Reference proteome</keyword>
<organism evidence="2 3">
    <name type="scientific">Dentiscutata erythropus</name>
    <dbReference type="NCBI Taxonomy" id="1348616"/>
    <lineage>
        <taxon>Eukaryota</taxon>
        <taxon>Fungi</taxon>
        <taxon>Fungi incertae sedis</taxon>
        <taxon>Mucoromycota</taxon>
        <taxon>Glomeromycotina</taxon>
        <taxon>Glomeromycetes</taxon>
        <taxon>Diversisporales</taxon>
        <taxon>Gigasporaceae</taxon>
        <taxon>Dentiscutata</taxon>
    </lineage>
</organism>
<feature type="non-terminal residue" evidence="2">
    <location>
        <position position="61"/>
    </location>
</feature>
<gene>
    <name evidence="2" type="ORF">DERYTH_LOCUS26620</name>
</gene>
<dbReference type="AlphaFoldDB" id="A0A9N9PGL8"/>
<dbReference type="EMBL" id="CAJVPY010056494">
    <property type="protein sequence ID" value="CAG8818402.1"/>
    <property type="molecule type" value="Genomic_DNA"/>
</dbReference>
<proteinExistence type="predicted"/>
<feature type="non-terminal residue" evidence="2">
    <location>
        <position position="1"/>
    </location>
</feature>
<accession>A0A9N9PGL8</accession>
<dbReference type="OrthoDB" id="2414800at2759"/>
<evidence type="ECO:0000313" key="2">
    <source>
        <dbReference type="EMBL" id="CAG8818402.1"/>
    </source>
</evidence>
<reference evidence="2" key="1">
    <citation type="submission" date="2021-06" db="EMBL/GenBank/DDBJ databases">
        <authorList>
            <person name="Kallberg Y."/>
            <person name="Tangrot J."/>
            <person name="Rosling A."/>
        </authorList>
    </citation>
    <scope>NUCLEOTIDE SEQUENCE</scope>
    <source>
        <strain evidence="2">MA453B</strain>
    </source>
</reference>
<evidence type="ECO:0000256" key="1">
    <source>
        <dbReference type="SAM" id="Coils"/>
    </source>
</evidence>
<dbReference type="Proteomes" id="UP000789405">
    <property type="component" value="Unassembled WGS sequence"/>
</dbReference>
<protein>
    <submittedName>
        <fullName evidence="2">22637_t:CDS:1</fullName>
    </submittedName>
</protein>
<sequence>FEKSGFDIYERRELVIEEIAKTEQQKKEENLKLTVNEINKRVRDKYWRTVEGGDIERTETF</sequence>